<dbReference type="WBParaSite" id="HPBE_0002488601-mRNA-1">
    <property type="protein sequence ID" value="HPBE_0002488601-mRNA-1"/>
    <property type="gene ID" value="HPBE_0002488601"/>
</dbReference>
<reference evidence="4" key="2">
    <citation type="submission" date="2019-09" db="UniProtKB">
        <authorList>
            <consortium name="WormBaseParasite"/>
        </authorList>
    </citation>
    <scope>IDENTIFICATION</scope>
</reference>
<keyword evidence="1" id="KW-0175">Coiled coil</keyword>
<dbReference type="EMBL" id="UZAH01037015">
    <property type="protein sequence ID" value="VDP47848.1"/>
    <property type="molecule type" value="Genomic_DNA"/>
</dbReference>
<name>A0A183GQB6_HELPZ</name>
<sequence>MTSTLASRQGLLTRATNRLSKILKDEDDLLHATIEPTSADDANLRALRRRIRQAKVVVEAEAQKLEKALDNYSTAADSLEDDTPSISEILAKVEQNTEAAQGLLDQAYNAMATLARLQESIDDFYTHSSRDIEVQEIKLAPVPIPKFSGRIWEWETFWTSFEHTVHSKNIDNLFKFNYLLDALLRNAGKQTKLFGRRLNEQLRDGYYVQDGYYVRLPWKTEAAQLPDNKGLAVRRLQATMKRLGSEPEILQQYQGTIDTQLRQGVIEEVDETKPPDGDIVHYLAHQAVITPHKNTTKLRVVFDGSAHLKESPSLNDVLNRGPVMLPKLFDILLRFRIGNVAMASDVEKAFLQIRLHEKDRDATRFLWLRDTTQPAVASNIVTYRFNRV</sequence>
<evidence type="ECO:0000313" key="2">
    <source>
        <dbReference type="EMBL" id="VDP47848.1"/>
    </source>
</evidence>
<accession>A0A183GQB6</accession>
<dbReference type="InterPro" id="IPR043128">
    <property type="entry name" value="Rev_trsase/Diguanyl_cyclase"/>
</dbReference>
<dbReference type="SUPFAM" id="SSF56672">
    <property type="entry name" value="DNA/RNA polymerases"/>
    <property type="match status" value="1"/>
</dbReference>
<dbReference type="InterPro" id="IPR043502">
    <property type="entry name" value="DNA/RNA_pol_sf"/>
</dbReference>
<organism evidence="3 4">
    <name type="scientific">Heligmosomoides polygyrus</name>
    <name type="common">Parasitic roundworm</name>
    <dbReference type="NCBI Taxonomy" id="6339"/>
    <lineage>
        <taxon>Eukaryota</taxon>
        <taxon>Metazoa</taxon>
        <taxon>Ecdysozoa</taxon>
        <taxon>Nematoda</taxon>
        <taxon>Chromadorea</taxon>
        <taxon>Rhabditida</taxon>
        <taxon>Rhabditina</taxon>
        <taxon>Rhabditomorpha</taxon>
        <taxon>Strongyloidea</taxon>
        <taxon>Heligmosomidae</taxon>
        <taxon>Heligmosomoides</taxon>
    </lineage>
</organism>
<proteinExistence type="predicted"/>
<evidence type="ECO:0000313" key="3">
    <source>
        <dbReference type="Proteomes" id="UP000050761"/>
    </source>
</evidence>
<dbReference type="OrthoDB" id="5872352at2759"/>
<evidence type="ECO:0000256" key="1">
    <source>
        <dbReference type="SAM" id="Coils"/>
    </source>
</evidence>
<reference evidence="2 3" key="1">
    <citation type="submission" date="2018-11" db="EMBL/GenBank/DDBJ databases">
        <authorList>
            <consortium name="Pathogen Informatics"/>
        </authorList>
    </citation>
    <scope>NUCLEOTIDE SEQUENCE [LARGE SCALE GENOMIC DNA]</scope>
</reference>
<feature type="coiled-coil region" evidence="1">
    <location>
        <begin position="44"/>
        <end position="82"/>
    </location>
</feature>
<dbReference type="PANTHER" id="PTHR47331:SF1">
    <property type="entry name" value="GAG-LIKE PROTEIN"/>
    <property type="match status" value="1"/>
</dbReference>
<dbReference type="AlphaFoldDB" id="A0A183GQB6"/>
<keyword evidence="3" id="KW-1185">Reference proteome</keyword>
<dbReference type="PANTHER" id="PTHR47331">
    <property type="entry name" value="PHD-TYPE DOMAIN-CONTAINING PROTEIN"/>
    <property type="match status" value="1"/>
</dbReference>
<dbReference type="Gene3D" id="3.30.70.270">
    <property type="match status" value="1"/>
</dbReference>
<dbReference type="InterPro" id="IPR005312">
    <property type="entry name" value="DUF1759"/>
</dbReference>
<protein>
    <submittedName>
        <fullName evidence="4">Integrase catalytic domain-containing protein</fullName>
    </submittedName>
</protein>
<dbReference type="Pfam" id="PF03564">
    <property type="entry name" value="DUF1759"/>
    <property type="match status" value="1"/>
</dbReference>
<gene>
    <name evidence="2" type="ORF">HPBE_LOCUS24885</name>
</gene>
<accession>A0A3P8EM57</accession>
<dbReference type="Proteomes" id="UP000050761">
    <property type="component" value="Unassembled WGS sequence"/>
</dbReference>
<evidence type="ECO:0000313" key="4">
    <source>
        <dbReference type="WBParaSite" id="HPBE_0002488601-mRNA-1"/>
    </source>
</evidence>
<dbReference type="Gene3D" id="3.10.10.10">
    <property type="entry name" value="HIV Type 1 Reverse Transcriptase, subunit A, domain 1"/>
    <property type="match status" value="1"/>
</dbReference>